<dbReference type="EMBL" id="JPHD02000113">
    <property type="protein sequence ID" value="KGE51051.1"/>
    <property type="molecule type" value="Genomic_DNA"/>
</dbReference>
<dbReference type="Proteomes" id="UP000028012">
    <property type="component" value="Unassembled WGS sequence"/>
</dbReference>
<sequence length="79" mass="8891">MDIRTVVIFFLHFGGAAFRDTFAPRATSLAASAGGWMSSMSTRLRWLRQMVLQPWRARRVCFLALNVSQSVRTGITTRG</sequence>
<comment type="caution">
    <text evidence="1">The sequence shown here is derived from an EMBL/GenBank/DDBJ whole genome shotgun (WGS) entry which is preliminary data.</text>
</comment>
<dbReference type="AlphaFoldDB" id="A0A098PWB4"/>
<evidence type="ECO:0000313" key="1">
    <source>
        <dbReference type="EMBL" id="KGE51051.1"/>
    </source>
</evidence>
<evidence type="ECO:0000313" key="2">
    <source>
        <dbReference type="Proteomes" id="UP000028012"/>
    </source>
</evidence>
<reference evidence="1 2" key="1">
    <citation type="submission" date="2014-09" db="EMBL/GenBank/DDBJ databases">
        <title>A draft genome sequence for Xanthomonas axonopodis pv. vasculorum NCPPB 900.</title>
        <authorList>
            <person name="Harrison J."/>
            <person name="Studholme D.J."/>
        </authorList>
    </citation>
    <scope>NUCLEOTIDE SEQUENCE [LARGE SCALE GENOMIC DNA]</scope>
    <source>
        <strain evidence="1 2">NCPPB 900</strain>
    </source>
</reference>
<dbReference type="HOGENOM" id="CLU_2605182_0_0_6"/>
<protein>
    <submittedName>
        <fullName evidence="1">Uncharacterized protein</fullName>
    </submittedName>
</protein>
<name>A0A098PWB4_9XANT</name>
<proteinExistence type="predicted"/>
<accession>A0A098PWB4</accession>
<gene>
    <name evidence="1" type="ORF">GW15_0217425</name>
</gene>
<organism evidence="1 2">
    <name type="scientific">Xanthomonas axonopodis pv. vasculorum</name>
    <dbReference type="NCBI Taxonomy" id="325777"/>
    <lineage>
        <taxon>Bacteria</taxon>
        <taxon>Pseudomonadati</taxon>
        <taxon>Pseudomonadota</taxon>
        <taxon>Gammaproteobacteria</taxon>
        <taxon>Lysobacterales</taxon>
        <taxon>Lysobacteraceae</taxon>
        <taxon>Xanthomonas</taxon>
    </lineage>
</organism>